<gene>
    <name evidence="1" type="ORF">S03H2_46928</name>
</gene>
<name>X1INH4_9ZZZZ</name>
<dbReference type="AlphaFoldDB" id="X1INH4"/>
<proteinExistence type="predicted"/>
<protein>
    <submittedName>
        <fullName evidence="1">Uncharacterized protein</fullName>
    </submittedName>
</protein>
<feature type="non-terminal residue" evidence="1">
    <location>
        <position position="1"/>
    </location>
</feature>
<comment type="caution">
    <text evidence="1">The sequence shown here is derived from an EMBL/GenBank/DDBJ whole genome shotgun (WGS) entry which is preliminary data.</text>
</comment>
<dbReference type="EMBL" id="BARU01029502">
    <property type="protein sequence ID" value="GAH67674.1"/>
    <property type="molecule type" value="Genomic_DNA"/>
</dbReference>
<sequence length="44" mass="4833">VTPSKKYQGRFGRIFSLEDLGIVVPPLKAKGPYKEATTQDEPGI</sequence>
<reference evidence="1" key="1">
    <citation type="journal article" date="2014" name="Front. Microbiol.">
        <title>High frequency of phylogenetically diverse reductive dehalogenase-homologous genes in deep subseafloor sedimentary metagenomes.</title>
        <authorList>
            <person name="Kawai M."/>
            <person name="Futagami T."/>
            <person name="Toyoda A."/>
            <person name="Takaki Y."/>
            <person name="Nishi S."/>
            <person name="Hori S."/>
            <person name="Arai W."/>
            <person name="Tsubouchi T."/>
            <person name="Morono Y."/>
            <person name="Uchiyama I."/>
            <person name="Ito T."/>
            <person name="Fujiyama A."/>
            <person name="Inagaki F."/>
            <person name="Takami H."/>
        </authorList>
    </citation>
    <scope>NUCLEOTIDE SEQUENCE</scope>
    <source>
        <strain evidence="1">Expedition CK06-06</strain>
    </source>
</reference>
<accession>X1INH4</accession>
<evidence type="ECO:0000313" key="1">
    <source>
        <dbReference type="EMBL" id="GAH67674.1"/>
    </source>
</evidence>
<organism evidence="1">
    <name type="scientific">marine sediment metagenome</name>
    <dbReference type="NCBI Taxonomy" id="412755"/>
    <lineage>
        <taxon>unclassified sequences</taxon>
        <taxon>metagenomes</taxon>
        <taxon>ecological metagenomes</taxon>
    </lineage>
</organism>